<dbReference type="GO" id="GO:0016020">
    <property type="term" value="C:membrane"/>
    <property type="evidence" value="ECO:0007669"/>
    <property type="project" value="UniProtKB-SubCell"/>
</dbReference>
<dbReference type="eggNOG" id="COG4640">
    <property type="taxonomic scope" value="Bacteria"/>
</dbReference>
<comment type="subcellular location">
    <subcellularLocation>
        <location evidence="1">Membrane</location>
    </subcellularLocation>
</comment>
<evidence type="ECO:0000256" key="3">
    <source>
        <dbReference type="ARBA" id="ARBA00022989"/>
    </source>
</evidence>
<dbReference type="InterPro" id="IPR007593">
    <property type="entry name" value="CD225/Dispanin_fam"/>
</dbReference>
<dbReference type="Pfam" id="PF04505">
    <property type="entry name" value="CD225"/>
    <property type="match status" value="1"/>
</dbReference>
<dbReference type="Proteomes" id="UP000012317">
    <property type="component" value="Unassembled WGS sequence"/>
</dbReference>
<keyword evidence="4 5" id="KW-0472">Membrane</keyword>
<dbReference type="STRING" id="1189619.pgond44_04380"/>
<keyword evidence="7" id="KW-1185">Reference proteome</keyword>
<dbReference type="AlphaFoldDB" id="N1WRV5"/>
<reference evidence="6 7" key="1">
    <citation type="journal article" date="2014" name="Genome Biol. Evol.">
        <title>Extensive gene acquisition in the extremely psychrophilic bacterial species Psychroflexus torquis and the link to sea-ice ecosystem specialism.</title>
        <authorList>
            <person name="Feng S."/>
            <person name="Powell S.M."/>
            <person name="Wilson R."/>
            <person name="Bowman J.P."/>
        </authorList>
    </citation>
    <scope>NUCLEOTIDE SEQUENCE [LARGE SCALE GENOMIC DNA]</scope>
    <source>
        <strain evidence="6 7">ACAM 44</strain>
    </source>
</reference>
<organism evidence="6 7">
    <name type="scientific">Psychroflexus gondwanensis ACAM 44</name>
    <dbReference type="NCBI Taxonomy" id="1189619"/>
    <lineage>
        <taxon>Bacteria</taxon>
        <taxon>Pseudomonadati</taxon>
        <taxon>Bacteroidota</taxon>
        <taxon>Flavobacteriia</taxon>
        <taxon>Flavobacteriales</taxon>
        <taxon>Flavobacteriaceae</taxon>
        <taxon>Psychroflexus</taxon>
    </lineage>
</organism>
<accession>N1WRV5</accession>
<protein>
    <submittedName>
        <fullName evidence="6">Transmembrane protein, putative</fullName>
    </submittedName>
</protein>
<dbReference type="InterPro" id="IPR051423">
    <property type="entry name" value="CD225/Dispanin"/>
</dbReference>
<dbReference type="EMBL" id="APLF01000004">
    <property type="protein sequence ID" value="EMY81750.1"/>
    <property type="molecule type" value="Genomic_DNA"/>
</dbReference>
<dbReference type="RefSeq" id="WP_003437118.1">
    <property type="nucleotide sequence ID" value="NZ_APLF01000004.1"/>
</dbReference>
<proteinExistence type="predicted"/>
<sequence length="101" mass="11108">METNQTKPPMPSNHLALAIITTILCCLPAGIVSIVYASQVNTKYNAGDYEGAEKSSKNAKTWWIVALIVGLVIVIAYALFIFVFAGEAFLDAYNEEMQNYN</sequence>
<dbReference type="PANTHER" id="PTHR14948:SF44">
    <property type="entry name" value="PROLINE-RICH TRANSMEMBRANE PROTEIN 1-LIKE"/>
    <property type="match status" value="1"/>
</dbReference>
<evidence type="ECO:0000313" key="7">
    <source>
        <dbReference type="Proteomes" id="UP000012317"/>
    </source>
</evidence>
<keyword evidence="3 5" id="KW-1133">Transmembrane helix</keyword>
<name>N1WRV5_9FLAO</name>
<evidence type="ECO:0000256" key="2">
    <source>
        <dbReference type="ARBA" id="ARBA00022692"/>
    </source>
</evidence>
<evidence type="ECO:0000256" key="4">
    <source>
        <dbReference type="ARBA" id="ARBA00023136"/>
    </source>
</evidence>
<evidence type="ECO:0000256" key="5">
    <source>
        <dbReference type="SAM" id="Phobius"/>
    </source>
</evidence>
<feature type="transmembrane region" description="Helical" evidence="5">
    <location>
        <begin position="61"/>
        <end position="85"/>
    </location>
</feature>
<gene>
    <name evidence="6" type="ORF">pgond44_04380</name>
</gene>
<evidence type="ECO:0000256" key="1">
    <source>
        <dbReference type="ARBA" id="ARBA00004370"/>
    </source>
</evidence>
<keyword evidence="2 5" id="KW-0812">Transmembrane</keyword>
<dbReference type="PATRIC" id="fig|1189619.4.peg.911"/>
<evidence type="ECO:0000313" key="6">
    <source>
        <dbReference type="EMBL" id="EMY81750.1"/>
    </source>
</evidence>
<comment type="caution">
    <text evidence="6">The sequence shown here is derived from an EMBL/GenBank/DDBJ whole genome shotgun (WGS) entry which is preliminary data.</text>
</comment>
<dbReference type="PANTHER" id="PTHR14948">
    <property type="entry name" value="NG5"/>
    <property type="match status" value="1"/>
</dbReference>